<reference evidence="3 4" key="2">
    <citation type="journal article" date="2011" name="J. Antibiot.">
        <title>Furaquinocins I and J: novel polyketide isoprenoid hybrid compounds from Streptomyces reveromyceticus SN-593.</title>
        <authorList>
            <person name="Panthee S."/>
            <person name="Takahashi S."/>
            <person name="Takagi H."/>
            <person name="Nogawa T."/>
            <person name="Oowada E."/>
            <person name="Uramoto M."/>
            <person name="Osada H."/>
        </authorList>
    </citation>
    <scope>NUCLEOTIDE SEQUENCE [LARGE SCALE GENOMIC DNA]</scope>
    <source>
        <strain evidence="3 4">SN-593</strain>
    </source>
</reference>
<dbReference type="PANTHER" id="PTHR42824:SF1">
    <property type="entry name" value="GLUTAMINE AMIDOTRANSFERASE YAFJ-RELATED"/>
    <property type="match status" value="1"/>
</dbReference>
<dbReference type="InterPro" id="IPR029055">
    <property type="entry name" value="Ntn_hydrolases_N"/>
</dbReference>
<protein>
    <recommendedName>
        <fullName evidence="2">Glutamine amidotransferase type-2 domain-containing protein</fullName>
    </recommendedName>
</protein>
<evidence type="ECO:0000313" key="4">
    <source>
        <dbReference type="Proteomes" id="UP000595703"/>
    </source>
</evidence>
<dbReference type="RefSeq" id="WP_202236345.1">
    <property type="nucleotide sequence ID" value="NZ_AP018365.1"/>
</dbReference>
<name>A0A7U3UX07_9ACTN</name>
<dbReference type="Gene3D" id="3.60.20.10">
    <property type="entry name" value="Glutamine Phosphoribosylpyrophosphate, subunit 1, domain 1"/>
    <property type="match status" value="1"/>
</dbReference>
<keyword evidence="4" id="KW-1185">Reference proteome</keyword>
<dbReference type="PANTHER" id="PTHR42824">
    <property type="entry name" value="GLUTAMINE AMIDOTRANSFERASE"/>
    <property type="match status" value="1"/>
</dbReference>
<dbReference type="SUPFAM" id="SSF56235">
    <property type="entry name" value="N-terminal nucleophile aminohydrolases (Ntn hydrolases)"/>
    <property type="match status" value="1"/>
</dbReference>
<dbReference type="InterPro" id="IPR017932">
    <property type="entry name" value="GATase_2_dom"/>
</dbReference>
<proteinExistence type="predicted"/>
<dbReference type="InterPro" id="IPR026869">
    <property type="entry name" value="EgtC-like"/>
</dbReference>
<evidence type="ECO:0000313" key="3">
    <source>
        <dbReference type="EMBL" id="BBB00317.1"/>
    </source>
</evidence>
<reference evidence="3 4" key="3">
    <citation type="journal article" date="2011" name="Nat. Chem. Biol.">
        <title>Reveromycin A biosynthesis uses RevG and RevJ for stereospecific spiroacetal formation.</title>
        <authorList>
            <person name="Takahashi S."/>
            <person name="Toyoda A."/>
            <person name="Sekiyama Y."/>
            <person name="Takagi H."/>
            <person name="Nogawa T."/>
            <person name="Uramoto M."/>
            <person name="Suzuki R."/>
            <person name="Koshino H."/>
            <person name="Kumano T."/>
            <person name="Panthee S."/>
            <person name="Dairi T."/>
            <person name="Ishikawa J."/>
            <person name="Ikeda H."/>
            <person name="Sakaki Y."/>
            <person name="Osada H."/>
        </authorList>
    </citation>
    <scope>NUCLEOTIDE SEQUENCE [LARGE SCALE GENOMIC DNA]</scope>
    <source>
        <strain evidence="3 4">SN-593</strain>
    </source>
</reference>
<dbReference type="PROSITE" id="PS51278">
    <property type="entry name" value="GATASE_TYPE_2"/>
    <property type="match status" value="1"/>
</dbReference>
<reference evidence="3 4" key="1">
    <citation type="journal article" date="2010" name="J. Bacteriol.">
        <title>Biochemical characterization of a novel indole prenyltransferase from Streptomyces sp. SN-593.</title>
        <authorList>
            <person name="Takahashi S."/>
            <person name="Takagi H."/>
            <person name="Toyoda A."/>
            <person name="Uramoto M."/>
            <person name="Nogawa T."/>
            <person name="Ueki M."/>
            <person name="Sakaki Y."/>
            <person name="Osada H."/>
        </authorList>
    </citation>
    <scope>NUCLEOTIDE SEQUENCE [LARGE SCALE GENOMIC DNA]</scope>
    <source>
        <strain evidence="3 4">SN-593</strain>
    </source>
</reference>
<dbReference type="Proteomes" id="UP000595703">
    <property type="component" value="Chromosome"/>
</dbReference>
<accession>A0A7U3UX07</accession>
<evidence type="ECO:0000259" key="2">
    <source>
        <dbReference type="PROSITE" id="PS51278"/>
    </source>
</evidence>
<organism evidence="3 4">
    <name type="scientific">Actinacidiphila reveromycinica</name>
    <dbReference type="NCBI Taxonomy" id="659352"/>
    <lineage>
        <taxon>Bacteria</taxon>
        <taxon>Bacillati</taxon>
        <taxon>Actinomycetota</taxon>
        <taxon>Actinomycetes</taxon>
        <taxon>Kitasatosporales</taxon>
        <taxon>Streptomycetaceae</taxon>
        <taxon>Actinacidiphila</taxon>
    </lineage>
</organism>
<reference evidence="3 4" key="4">
    <citation type="journal article" date="2020" name="Sci. Rep.">
        <title>beta-carboline chemical signals induce reveromycin production through a LuxR family regulator in Streptomyces sp. SN-593.</title>
        <authorList>
            <person name="Panthee S."/>
            <person name="Kito N."/>
            <person name="Hayashi T."/>
            <person name="Shimizu T."/>
            <person name="Ishikawa J."/>
            <person name="Hamamoto H."/>
            <person name="Osada H."/>
            <person name="Takahashi S."/>
        </authorList>
    </citation>
    <scope>NUCLEOTIDE SEQUENCE [LARGE SCALE GENOMIC DNA]</scope>
    <source>
        <strain evidence="3 4">SN-593</strain>
    </source>
</reference>
<evidence type="ECO:0000256" key="1">
    <source>
        <dbReference type="ARBA" id="ARBA00022962"/>
    </source>
</evidence>
<dbReference type="EMBL" id="AP018365">
    <property type="protein sequence ID" value="BBB00317.1"/>
    <property type="molecule type" value="Genomic_DNA"/>
</dbReference>
<dbReference type="KEGG" id="arev:RVR_7326"/>
<dbReference type="Pfam" id="PF13230">
    <property type="entry name" value="GATase_4"/>
    <property type="match status" value="1"/>
</dbReference>
<gene>
    <name evidence="3" type="ORF">RVR_7326</name>
</gene>
<feature type="domain" description="Glutamine amidotransferase type-2" evidence="2">
    <location>
        <begin position="2"/>
        <end position="250"/>
    </location>
</feature>
<sequence length="250" mass="27394">MCRLMAAVARSPRPLDDLFAEDLDPFVSLACEHSHGWGVASITRHGTVGFVKEPERADESAWFHGLMVDRTTDAALLHLRMASPQYPVVYGNTHPFGDRRTAFVHNGDFHPAGCLDDLIGAPLLATVEGETDSERYYLAVRRRIDDGVPPPKAIAETAAAIRARCTRFASLNCMLLTPEAVFAYTSHDPYGEVIGRRGAGYFSLSYRVDPDKVLVASAGWPQDPPRWSALPEGHVLEISRGGLAVTVHPF</sequence>
<keyword evidence="1" id="KW-0315">Glutamine amidotransferase</keyword>
<dbReference type="AlphaFoldDB" id="A0A7U3UX07"/>